<keyword evidence="1" id="KW-0175">Coiled coil</keyword>
<name>A0A8J4BE50_9CHLO</name>
<dbReference type="EMBL" id="BNCO01000033">
    <property type="protein sequence ID" value="GIL58912.1"/>
    <property type="molecule type" value="Genomic_DNA"/>
</dbReference>
<comment type="caution">
    <text evidence="3">The sequence shown here is derived from an EMBL/GenBank/DDBJ whole genome shotgun (WGS) entry which is preliminary data.</text>
</comment>
<evidence type="ECO:0000313" key="3">
    <source>
        <dbReference type="EMBL" id="GIL58912.1"/>
    </source>
</evidence>
<keyword evidence="4" id="KW-1185">Reference proteome</keyword>
<evidence type="ECO:0000256" key="2">
    <source>
        <dbReference type="SAM" id="MobiDB-lite"/>
    </source>
</evidence>
<organism evidence="3 4">
    <name type="scientific">Volvox africanus</name>
    <dbReference type="NCBI Taxonomy" id="51714"/>
    <lineage>
        <taxon>Eukaryota</taxon>
        <taxon>Viridiplantae</taxon>
        <taxon>Chlorophyta</taxon>
        <taxon>core chlorophytes</taxon>
        <taxon>Chlorophyceae</taxon>
        <taxon>CS clade</taxon>
        <taxon>Chlamydomonadales</taxon>
        <taxon>Volvocaceae</taxon>
        <taxon>Volvox</taxon>
    </lineage>
</organism>
<evidence type="ECO:0000256" key="1">
    <source>
        <dbReference type="SAM" id="Coils"/>
    </source>
</evidence>
<proteinExistence type="predicted"/>
<feature type="region of interest" description="Disordered" evidence="2">
    <location>
        <begin position="476"/>
        <end position="502"/>
    </location>
</feature>
<feature type="coiled-coil region" evidence="1">
    <location>
        <begin position="147"/>
        <end position="260"/>
    </location>
</feature>
<accession>A0A8J4BE50</accession>
<feature type="coiled-coil region" evidence="1">
    <location>
        <begin position="414"/>
        <end position="441"/>
    </location>
</feature>
<feature type="coiled-coil region" evidence="1">
    <location>
        <begin position="307"/>
        <end position="373"/>
    </location>
</feature>
<reference evidence="3" key="1">
    <citation type="journal article" date="2021" name="Proc. Natl. Acad. Sci. U.S.A.">
        <title>Three genomes in the algal genus Volvox reveal the fate of a haploid sex-determining region after a transition to homothallism.</title>
        <authorList>
            <person name="Yamamoto K."/>
            <person name="Hamaji T."/>
            <person name="Kawai-Toyooka H."/>
            <person name="Matsuzaki R."/>
            <person name="Takahashi F."/>
            <person name="Nishimura Y."/>
            <person name="Kawachi M."/>
            <person name="Noguchi H."/>
            <person name="Minakuchi Y."/>
            <person name="Umen J.G."/>
            <person name="Toyoda A."/>
            <person name="Nozaki H."/>
        </authorList>
    </citation>
    <scope>NUCLEOTIDE SEQUENCE</scope>
    <source>
        <strain evidence="3">NIES-3780</strain>
    </source>
</reference>
<dbReference type="Proteomes" id="UP000747399">
    <property type="component" value="Unassembled WGS sequence"/>
</dbReference>
<sequence>MADRPPTNGLAVLGGAPPTRSGSLPTAGRLATNASKRGATAKTAGGIILDPMAQDLIVRMRLKFGDIAATITGQEVITKEVLQYVSIAPSRPPQTKEADLTLLEDRIRTKLVGGTPAKNGLAAAKRSESTDEWLALFKYDMAVGSYKERLESEAARARQMSLKQQLEAQMEEHERLRQLERDQEDAYFRQEQAALHKAEEAEAERQRLRREIMLKVKEERITQMSERTARRDAELTRKRAEDALEAARTAYDTAEELRREESSRIRAKLALRDLLMENEVNKSIKEEAKKKQWAEDADFQRKWEAILNKQEADRREQMDKIKRSQAKLQEAADRQGEARRRWLETPLVERYYKQREDERAAEEERRINHQKEMAKQITVAVGEQLKEREAARLRRKQEDDAYAASVAAKVRAAEEAEQARKQALLEQKRRFRAEIEGQLRDVAARRREAAKPMSETERQLNQRNLQQVATWQSTGKLSLPDLHPSASTMSLGSGVTARVGQH</sequence>
<gene>
    <name evidence="3" type="ORF">Vafri_13921</name>
</gene>
<dbReference type="AlphaFoldDB" id="A0A8J4BE50"/>
<protein>
    <submittedName>
        <fullName evidence="3">Uncharacterized protein</fullName>
    </submittedName>
</protein>
<feature type="region of interest" description="Disordered" evidence="2">
    <location>
        <begin position="1"/>
        <end position="26"/>
    </location>
</feature>
<evidence type="ECO:0000313" key="4">
    <source>
        <dbReference type="Proteomes" id="UP000747399"/>
    </source>
</evidence>